<dbReference type="PATRIC" id="fig|1227455.4.peg.323"/>
<protein>
    <submittedName>
        <fullName evidence="7">DNA binding protein putative transcriptional regulator</fullName>
    </submittedName>
</protein>
<feature type="DNA-binding region" description="H-T-H motif" evidence="5">
    <location>
        <begin position="34"/>
        <end position="53"/>
    </location>
</feature>
<reference evidence="7 8" key="1">
    <citation type="journal article" date="2014" name="PLoS Genet.">
        <title>Phylogenetically driven sequencing of extremely halophilic archaea reveals strategies for static and dynamic osmo-response.</title>
        <authorList>
            <person name="Becker E.A."/>
            <person name="Seitzer P.M."/>
            <person name="Tritt A."/>
            <person name="Larsen D."/>
            <person name="Krusor M."/>
            <person name="Yao A.I."/>
            <person name="Wu D."/>
            <person name="Madern D."/>
            <person name="Eisen J.A."/>
            <person name="Darling A.E."/>
            <person name="Facciotti M.T."/>
        </authorList>
    </citation>
    <scope>NUCLEOTIDE SEQUENCE [LARGE SCALE GENOMIC DNA]</scope>
    <source>
        <strain evidence="7 8">DSM 5350</strain>
    </source>
</reference>
<dbReference type="SUPFAM" id="SSF48498">
    <property type="entry name" value="Tetracyclin repressor-like, C-terminal domain"/>
    <property type="match status" value="1"/>
</dbReference>
<dbReference type="Gene3D" id="1.10.357.10">
    <property type="entry name" value="Tetracycline Repressor, domain 2"/>
    <property type="match status" value="1"/>
</dbReference>
<proteinExistence type="predicted"/>
<keyword evidence="4" id="KW-0804">Transcription</keyword>
<dbReference type="PANTHER" id="PTHR30055:SF234">
    <property type="entry name" value="HTH-TYPE TRANSCRIPTIONAL REGULATOR BETI"/>
    <property type="match status" value="1"/>
</dbReference>
<dbReference type="AlphaFoldDB" id="M0MP09"/>
<dbReference type="InterPro" id="IPR036271">
    <property type="entry name" value="Tet_transcr_reg_TetR-rel_C_sf"/>
</dbReference>
<evidence type="ECO:0000256" key="4">
    <source>
        <dbReference type="ARBA" id="ARBA00023163"/>
    </source>
</evidence>
<dbReference type="InterPro" id="IPR009057">
    <property type="entry name" value="Homeodomain-like_sf"/>
</dbReference>
<name>M0MP09_9EURY</name>
<evidence type="ECO:0000256" key="5">
    <source>
        <dbReference type="PROSITE-ProRule" id="PRU00335"/>
    </source>
</evidence>
<sequence length="209" mass="23494">MSTSETDREAVDTGEEIMVATYRALSKHGYANLTMQAIADEFEKTKAVIHYHYDTKDDLLVAFLDYLLDRFTERLAVGEDADPNDRLDALVDELLLGLGDDEEATRSNHEFHAALLELRSQAPHNDAYRAQLTTNYELLVDMLTAVIDDGIEQGVFHDVDAEQTATLVLATMLGGRVHHITLDHENMAVEVRDALEAQVLRDLRVPERT</sequence>
<keyword evidence="3 5" id="KW-0238">DNA-binding</keyword>
<accession>M0MP09</accession>
<dbReference type="Pfam" id="PF13977">
    <property type="entry name" value="TetR_C_6"/>
    <property type="match status" value="1"/>
</dbReference>
<evidence type="ECO:0000259" key="6">
    <source>
        <dbReference type="PROSITE" id="PS50977"/>
    </source>
</evidence>
<evidence type="ECO:0000313" key="8">
    <source>
        <dbReference type="Proteomes" id="UP000011669"/>
    </source>
</evidence>
<dbReference type="InterPro" id="IPR050109">
    <property type="entry name" value="HTH-type_TetR-like_transc_reg"/>
</dbReference>
<evidence type="ECO:0000313" key="7">
    <source>
        <dbReference type="EMBL" id="EMA47391.1"/>
    </source>
</evidence>
<dbReference type="GO" id="GO:0000976">
    <property type="term" value="F:transcription cis-regulatory region binding"/>
    <property type="evidence" value="ECO:0007669"/>
    <property type="project" value="TreeGrafter"/>
</dbReference>
<gene>
    <name evidence="7" type="ORF">C449_01556</name>
</gene>
<keyword evidence="8" id="KW-1185">Reference proteome</keyword>
<dbReference type="Pfam" id="PF00440">
    <property type="entry name" value="TetR_N"/>
    <property type="match status" value="1"/>
</dbReference>
<dbReference type="PANTHER" id="PTHR30055">
    <property type="entry name" value="HTH-TYPE TRANSCRIPTIONAL REGULATOR RUTR"/>
    <property type="match status" value="1"/>
</dbReference>
<dbReference type="Proteomes" id="UP000011669">
    <property type="component" value="Unassembled WGS sequence"/>
</dbReference>
<dbReference type="STRING" id="1227455.C449_01556"/>
<keyword evidence="1" id="KW-0678">Repressor</keyword>
<dbReference type="InParanoid" id="M0MP09"/>
<dbReference type="InterPro" id="IPR001647">
    <property type="entry name" value="HTH_TetR"/>
</dbReference>
<dbReference type="EMBL" id="AOMD01000005">
    <property type="protein sequence ID" value="EMA47391.1"/>
    <property type="molecule type" value="Genomic_DNA"/>
</dbReference>
<dbReference type="GO" id="GO:0003700">
    <property type="term" value="F:DNA-binding transcription factor activity"/>
    <property type="evidence" value="ECO:0007669"/>
    <property type="project" value="TreeGrafter"/>
</dbReference>
<evidence type="ECO:0000256" key="2">
    <source>
        <dbReference type="ARBA" id="ARBA00023015"/>
    </source>
</evidence>
<keyword evidence="2" id="KW-0805">Transcription regulation</keyword>
<dbReference type="InterPro" id="IPR039538">
    <property type="entry name" value="BetI_C"/>
</dbReference>
<evidence type="ECO:0000256" key="1">
    <source>
        <dbReference type="ARBA" id="ARBA00022491"/>
    </source>
</evidence>
<dbReference type="RefSeq" id="WP_006076113.1">
    <property type="nucleotide sequence ID" value="NZ_AOMD01000005.1"/>
</dbReference>
<comment type="caution">
    <text evidence="7">The sequence shown here is derived from an EMBL/GenBank/DDBJ whole genome shotgun (WGS) entry which is preliminary data.</text>
</comment>
<evidence type="ECO:0000256" key="3">
    <source>
        <dbReference type="ARBA" id="ARBA00023125"/>
    </source>
</evidence>
<dbReference type="SUPFAM" id="SSF46689">
    <property type="entry name" value="Homeodomain-like"/>
    <property type="match status" value="1"/>
</dbReference>
<dbReference type="OrthoDB" id="135877at2157"/>
<feature type="domain" description="HTH tetR-type" evidence="6">
    <location>
        <begin position="11"/>
        <end position="71"/>
    </location>
</feature>
<organism evidence="7 8">
    <name type="scientific">Halococcus saccharolyticus DSM 5350</name>
    <dbReference type="NCBI Taxonomy" id="1227455"/>
    <lineage>
        <taxon>Archaea</taxon>
        <taxon>Methanobacteriati</taxon>
        <taxon>Methanobacteriota</taxon>
        <taxon>Stenosarchaea group</taxon>
        <taxon>Halobacteria</taxon>
        <taxon>Halobacteriales</taxon>
        <taxon>Halococcaceae</taxon>
        <taxon>Halococcus</taxon>
    </lineage>
</organism>
<dbReference type="PROSITE" id="PS50977">
    <property type="entry name" value="HTH_TETR_2"/>
    <property type="match status" value="1"/>
</dbReference>